<protein>
    <submittedName>
        <fullName evidence="1">Uncharacterized protein</fullName>
    </submittedName>
</protein>
<evidence type="ECO:0000313" key="2">
    <source>
        <dbReference type="Proteomes" id="UP000031036"/>
    </source>
</evidence>
<dbReference type="Proteomes" id="UP000031036">
    <property type="component" value="Unassembled WGS sequence"/>
</dbReference>
<evidence type="ECO:0000313" key="1">
    <source>
        <dbReference type="EMBL" id="KHN81529.1"/>
    </source>
</evidence>
<dbReference type="AlphaFoldDB" id="A0A0B2VJF4"/>
<organism evidence="1 2">
    <name type="scientific">Toxocara canis</name>
    <name type="common">Canine roundworm</name>
    <dbReference type="NCBI Taxonomy" id="6265"/>
    <lineage>
        <taxon>Eukaryota</taxon>
        <taxon>Metazoa</taxon>
        <taxon>Ecdysozoa</taxon>
        <taxon>Nematoda</taxon>
        <taxon>Chromadorea</taxon>
        <taxon>Rhabditida</taxon>
        <taxon>Spirurina</taxon>
        <taxon>Ascaridomorpha</taxon>
        <taxon>Ascaridoidea</taxon>
        <taxon>Toxocaridae</taxon>
        <taxon>Toxocara</taxon>
    </lineage>
</organism>
<reference evidence="1 2" key="1">
    <citation type="submission" date="2014-11" db="EMBL/GenBank/DDBJ databases">
        <title>Genetic blueprint of the zoonotic pathogen Toxocara canis.</title>
        <authorList>
            <person name="Zhu X.-Q."/>
            <person name="Korhonen P.K."/>
            <person name="Cai H."/>
            <person name="Young N.D."/>
            <person name="Nejsum P."/>
            <person name="von Samson-Himmelstjerna G."/>
            <person name="Boag P.R."/>
            <person name="Tan P."/>
            <person name="Li Q."/>
            <person name="Min J."/>
            <person name="Yang Y."/>
            <person name="Wang X."/>
            <person name="Fang X."/>
            <person name="Hall R.S."/>
            <person name="Hofmann A."/>
            <person name="Sternberg P.W."/>
            <person name="Jex A.R."/>
            <person name="Gasser R.B."/>
        </authorList>
    </citation>
    <scope>NUCLEOTIDE SEQUENCE [LARGE SCALE GENOMIC DNA]</scope>
    <source>
        <strain evidence="1">PN_DK_2014</strain>
    </source>
</reference>
<accession>A0A0B2VJF4</accession>
<dbReference type="EMBL" id="JPKZ01001510">
    <property type="protein sequence ID" value="KHN81529.1"/>
    <property type="molecule type" value="Genomic_DNA"/>
</dbReference>
<name>A0A0B2VJF4_TOXCA</name>
<keyword evidence="2" id="KW-1185">Reference proteome</keyword>
<gene>
    <name evidence="1" type="ORF">Tcan_17271</name>
</gene>
<comment type="caution">
    <text evidence="1">The sequence shown here is derived from an EMBL/GenBank/DDBJ whole genome shotgun (WGS) entry which is preliminary data.</text>
</comment>
<proteinExistence type="predicted"/>
<sequence length="107" mass="12258">MFGGSKQNGGKNRRDIKVMHFKLKRRRIRQTCSNCLSHFKMSINLTLVALLPCAVKDAIDVAARCRSSQTFPHVHLINHYPCSKSTKLPVLERRTNEAKRRLILAET</sequence>